<dbReference type="Gene3D" id="3.40.630.30">
    <property type="match status" value="1"/>
</dbReference>
<dbReference type="InterPro" id="IPR000182">
    <property type="entry name" value="GNAT_dom"/>
</dbReference>
<dbReference type="PANTHER" id="PTHR13947:SF37">
    <property type="entry name" value="LD18367P"/>
    <property type="match status" value="1"/>
</dbReference>
<dbReference type="AlphaFoldDB" id="A0AA94PKK8"/>
<dbReference type="InterPro" id="IPR050769">
    <property type="entry name" value="NAT_camello-type"/>
</dbReference>
<dbReference type="RefSeq" id="WP_066799327.1">
    <property type="nucleotide sequence ID" value="NZ_CP014206.1"/>
</dbReference>
<comment type="caution">
    <text evidence="3">The sequence shown here is derived from an EMBL/GenBank/DDBJ whole genome shotgun (WGS) entry which is preliminary data.</text>
</comment>
<dbReference type="InterPro" id="IPR016181">
    <property type="entry name" value="Acyl_CoA_acyltransferase"/>
</dbReference>
<organism evidence="3 4">
    <name type="scientific">Pseudodesulfovibrio indicus</name>
    <dbReference type="NCBI Taxonomy" id="1716143"/>
    <lineage>
        <taxon>Bacteria</taxon>
        <taxon>Pseudomonadati</taxon>
        <taxon>Thermodesulfobacteriota</taxon>
        <taxon>Desulfovibrionia</taxon>
        <taxon>Desulfovibrionales</taxon>
        <taxon>Desulfovibrionaceae</taxon>
    </lineage>
</organism>
<dbReference type="PROSITE" id="PS51186">
    <property type="entry name" value="GNAT"/>
    <property type="match status" value="1"/>
</dbReference>
<evidence type="ECO:0000313" key="4">
    <source>
        <dbReference type="Proteomes" id="UP000295506"/>
    </source>
</evidence>
<accession>A0AA94PKK8</accession>
<evidence type="ECO:0000256" key="1">
    <source>
        <dbReference type="ARBA" id="ARBA00022679"/>
    </source>
</evidence>
<evidence type="ECO:0000313" key="3">
    <source>
        <dbReference type="EMBL" id="TDT87494.1"/>
    </source>
</evidence>
<sequence length="167" mass="18434">MDFAIHQHDPDRPDRTPPVGETVRLHADYYGRRWGFDHRFEAQVSGELAAFMAGFDAARDGFWWAEINGAFAGAVAVDGSRSGPGRARLRWFIVREDAQGCGVGGALFAESLAFCRGRGFGSVYLWTFAGLGAARKLYERNGFVLAEEAVGDGWGPEITEQRFELEP</sequence>
<proteinExistence type="predicted"/>
<keyword evidence="1" id="KW-0808">Transferase</keyword>
<dbReference type="EMBL" id="SOBK01000008">
    <property type="protein sequence ID" value="TDT87494.1"/>
    <property type="molecule type" value="Genomic_DNA"/>
</dbReference>
<reference evidence="3 4" key="1">
    <citation type="submission" date="2019-03" db="EMBL/GenBank/DDBJ databases">
        <title>Genomic Encyclopedia of Type Strains, Phase IV (KMG-IV): sequencing the most valuable type-strain genomes for metagenomic binning, comparative biology and taxonomic classification.</title>
        <authorList>
            <person name="Goeker M."/>
        </authorList>
    </citation>
    <scope>NUCLEOTIDE SEQUENCE [LARGE SCALE GENOMIC DNA]</scope>
    <source>
        <strain evidence="3 4">DSM 101483</strain>
    </source>
</reference>
<evidence type="ECO:0000259" key="2">
    <source>
        <dbReference type="PROSITE" id="PS51186"/>
    </source>
</evidence>
<gene>
    <name evidence="3" type="ORF">EDC59_108160</name>
</gene>
<dbReference type="Pfam" id="PF00583">
    <property type="entry name" value="Acetyltransf_1"/>
    <property type="match status" value="1"/>
</dbReference>
<protein>
    <submittedName>
        <fullName evidence="3">Acetyltransferase (GNAT) family protein</fullName>
    </submittedName>
</protein>
<dbReference type="Proteomes" id="UP000295506">
    <property type="component" value="Unassembled WGS sequence"/>
</dbReference>
<feature type="domain" description="N-acetyltransferase" evidence="2">
    <location>
        <begin position="14"/>
        <end position="167"/>
    </location>
</feature>
<dbReference type="CDD" id="cd04301">
    <property type="entry name" value="NAT_SF"/>
    <property type="match status" value="1"/>
</dbReference>
<dbReference type="GO" id="GO:0008080">
    <property type="term" value="F:N-acetyltransferase activity"/>
    <property type="evidence" value="ECO:0007669"/>
    <property type="project" value="InterPro"/>
</dbReference>
<dbReference type="SUPFAM" id="SSF55729">
    <property type="entry name" value="Acyl-CoA N-acyltransferases (Nat)"/>
    <property type="match status" value="1"/>
</dbReference>
<name>A0AA94PKK8_9BACT</name>
<dbReference type="PANTHER" id="PTHR13947">
    <property type="entry name" value="GNAT FAMILY N-ACETYLTRANSFERASE"/>
    <property type="match status" value="1"/>
</dbReference>